<protein>
    <submittedName>
        <fullName evidence="3">Uncharacterized protein</fullName>
    </submittedName>
</protein>
<dbReference type="EMBL" id="VFQX01000030">
    <property type="protein sequence ID" value="KAF0978148.1"/>
    <property type="molecule type" value="Genomic_DNA"/>
</dbReference>
<name>A0A6A5BWA1_NAEFO</name>
<evidence type="ECO:0000313" key="4">
    <source>
        <dbReference type="Proteomes" id="UP000444721"/>
    </source>
</evidence>
<evidence type="ECO:0000256" key="1">
    <source>
        <dbReference type="SAM" id="Coils"/>
    </source>
</evidence>
<evidence type="ECO:0000313" key="3">
    <source>
        <dbReference type="EMBL" id="KAF0978148.1"/>
    </source>
</evidence>
<dbReference type="RefSeq" id="XP_044562861.1">
    <property type="nucleotide sequence ID" value="XM_044705882.1"/>
</dbReference>
<reference evidence="3 4" key="1">
    <citation type="journal article" date="2019" name="Sci. Rep.">
        <title>Nanopore sequencing improves the draft genome of the human pathogenic amoeba Naegleria fowleri.</title>
        <authorList>
            <person name="Liechti N."/>
            <person name="Schurch N."/>
            <person name="Bruggmann R."/>
            <person name="Wittwer M."/>
        </authorList>
    </citation>
    <scope>NUCLEOTIDE SEQUENCE [LARGE SCALE GENOMIC DNA]</scope>
    <source>
        <strain evidence="3 4">ATCC 30894</strain>
    </source>
</reference>
<dbReference type="GeneID" id="68109881"/>
<comment type="caution">
    <text evidence="3">The sequence shown here is derived from an EMBL/GenBank/DDBJ whole genome shotgun (WGS) entry which is preliminary data.</text>
</comment>
<gene>
    <name evidence="3" type="ORF">FDP41_002663</name>
</gene>
<feature type="region of interest" description="Disordered" evidence="2">
    <location>
        <begin position="30"/>
        <end position="100"/>
    </location>
</feature>
<proteinExistence type="predicted"/>
<feature type="coiled-coil region" evidence="1">
    <location>
        <begin position="118"/>
        <end position="147"/>
    </location>
</feature>
<organism evidence="3 4">
    <name type="scientific">Naegleria fowleri</name>
    <name type="common">Brain eating amoeba</name>
    <dbReference type="NCBI Taxonomy" id="5763"/>
    <lineage>
        <taxon>Eukaryota</taxon>
        <taxon>Discoba</taxon>
        <taxon>Heterolobosea</taxon>
        <taxon>Tetramitia</taxon>
        <taxon>Eutetramitia</taxon>
        <taxon>Vahlkampfiidae</taxon>
        <taxon>Naegleria</taxon>
    </lineage>
</organism>
<sequence>MGQNQASALLTSAHSADGIRDFRKGQVFTPFDHKHNTKTHQPTNSIDDDLDPSLLQGVGLERNTSNNIGSKRKSFKFSSNNSNSNNRRRRSKTTAPTPTAATRVVTRMSCYYGTCPVLQQQQQMIQQQELQRKQEEQKKNAHNEENRLISSLERIVTCFK</sequence>
<accession>A0A6A5BWA1</accession>
<keyword evidence="4" id="KW-1185">Reference proteome</keyword>
<dbReference type="AlphaFoldDB" id="A0A6A5BWA1"/>
<feature type="compositionally biased region" description="Low complexity" evidence="2">
    <location>
        <begin position="76"/>
        <end position="85"/>
    </location>
</feature>
<keyword evidence="1" id="KW-0175">Coiled coil</keyword>
<dbReference type="VEuPathDB" id="AmoebaDB:FDP41_002663"/>
<evidence type="ECO:0000256" key="2">
    <source>
        <dbReference type="SAM" id="MobiDB-lite"/>
    </source>
</evidence>
<dbReference type="VEuPathDB" id="AmoebaDB:NF0061280"/>
<dbReference type="Proteomes" id="UP000444721">
    <property type="component" value="Unassembled WGS sequence"/>
</dbReference>